<evidence type="ECO:0000259" key="1">
    <source>
        <dbReference type="Pfam" id="PF01869"/>
    </source>
</evidence>
<accession>K4KKY2</accession>
<dbReference type="STRING" id="1117647.M5M_07535"/>
<dbReference type="InterPro" id="IPR052519">
    <property type="entry name" value="Euk-type_GlcNAc_Kinase"/>
</dbReference>
<name>K4KKY2_SIMAS</name>
<dbReference type="SUPFAM" id="SSF53067">
    <property type="entry name" value="Actin-like ATPase domain"/>
    <property type="match status" value="2"/>
</dbReference>
<keyword evidence="3" id="KW-1185">Reference proteome</keyword>
<dbReference type="Pfam" id="PF01869">
    <property type="entry name" value="BcrAD_BadFG"/>
    <property type="match status" value="1"/>
</dbReference>
<dbReference type="InterPro" id="IPR043129">
    <property type="entry name" value="ATPase_NBD"/>
</dbReference>
<dbReference type="EMBL" id="CP003746">
    <property type="protein sequence ID" value="AFU98698.1"/>
    <property type="molecule type" value="Genomic_DNA"/>
</dbReference>
<dbReference type="AlphaFoldDB" id="K4KKY2"/>
<reference evidence="2 3" key="1">
    <citation type="journal article" date="2013" name="Genome Announc.">
        <title>Complete genome sequence of Simiduia agarivorans SA1(T), a marine bacterium able to degrade a variety of polysaccharides.</title>
        <authorList>
            <person name="Lin S.Y."/>
            <person name="Shieh W.Y."/>
            <person name="Chen J.S."/>
            <person name="Tang S.L."/>
        </authorList>
    </citation>
    <scope>NUCLEOTIDE SEQUENCE [LARGE SCALE GENOMIC DNA]</scope>
    <source>
        <strain evidence="3">DSM 21679 / JCM 13881 / BCRC 17597 / SA1</strain>
    </source>
</reference>
<feature type="domain" description="ATPase BadF/BadG/BcrA/BcrD type" evidence="1">
    <location>
        <begin position="6"/>
        <end position="255"/>
    </location>
</feature>
<dbReference type="KEGG" id="saga:M5M_07535"/>
<dbReference type="eggNOG" id="COG2971">
    <property type="taxonomic scope" value="Bacteria"/>
</dbReference>
<dbReference type="HOGENOM" id="CLU_016274_2_0_6"/>
<organism evidence="2 3">
    <name type="scientific">Simiduia agarivorans (strain DSM 21679 / JCM 13881 / BCRC 17597 / SA1)</name>
    <dbReference type="NCBI Taxonomy" id="1117647"/>
    <lineage>
        <taxon>Bacteria</taxon>
        <taxon>Pseudomonadati</taxon>
        <taxon>Pseudomonadota</taxon>
        <taxon>Gammaproteobacteria</taxon>
        <taxon>Cellvibrionales</taxon>
        <taxon>Cellvibrionaceae</taxon>
        <taxon>Simiduia</taxon>
    </lineage>
</organism>
<dbReference type="OrthoDB" id="9816014at2"/>
<dbReference type="RefSeq" id="WP_015046871.1">
    <property type="nucleotide sequence ID" value="NC_018868.3"/>
</dbReference>
<dbReference type="Proteomes" id="UP000000466">
    <property type="component" value="Chromosome"/>
</dbReference>
<proteinExistence type="predicted"/>
<dbReference type="CDD" id="cd24082">
    <property type="entry name" value="ASKHA_NBD_GspK-like"/>
    <property type="match status" value="1"/>
</dbReference>
<dbReference type="Gene3D" id="3.30.420.40">
    <property type="match status" value="2"/>
</dbReference>
<dbReference type="PANTHER" id="PTHR43190">
    <property type="entry name" value="N-ACETYL-D-GLUCOSAMINE KINASE"/>
    <property type="match status" value="1"/>
</dbReference>
<protein>
    <submittedName>
        <fullName evidence="2">BadF/BadG/BcrA/BcrD type ATPase</fullName>
    </submittedName>
</protein>
<evidence type="ECO:0000313" key="2">
    <source>
        <dbReference type="EMBL" id="AFU98698.1"/>
    </source>
</evidence>
<sequence>MSQTILGIDAGGTKTIGRIEVDGVVLAERKAGPGNIASHPEAAVANIGSLVAELAHQTDVPLDTIHLVCGAAGAGSQQATRRLSHYLGNLGLASARVTSDAYTSLIGASQGEPCIMLAIGTGSVAMRLDRAGQVRQFGGWGLAIGDEGSGATMGKAAVRALLWELDVHGEARNPLTHAVRNLVGEQRDAILGWLSKAGPREYAALAPTVLELGHHCEEARKVLDKTIAEVNQLLEAASGDEDLPLTLQGGLAQHLQHLLPAAVQQRLVPARGTALDGACLIAREPQRFN</sequence>
<dbReference type="InterPro" id="IPR002731">
    <property type="entry name" value="ATPase_BadF"/>
</dbReference>
<dbReference type="PANTHER" id="PTHR43190:SF3">
    <property type="entry name" value="N-ACETYL-D-GLUCOSAMINE KINASE"/>
    <property type="match status" value="1"/>
</dbReference>
<gene>
    <name evidence="2" type="ordered locus">M5M_07535</name>
</gene>
<evidence type="ECO:0000313" key="3">
    <source>
        <dbReference type="Proteomes" id="UP000000466"/>
    </source>
</evidence>